<dbReference type="GO" id="GO:0004715">
    <property type="term" value="F:non-membrane spanning protein tyrosine kinase activity"/>
    <property type="evidence" value="ECO:0007669"/>
    <property type="project" value="UniProtKB-EC"/>
</dbReference>
<keyword evidence="10" id="KW-0547">Nucleotide-binding</keyword>
<dbReference type="InterPro" id="IPR027417">
    <property type="entry name" value="P-loop_NTPase"/>
</dbReference>
<dbReference type="PANTHER" id="PTHR32309">
    <property type="entry name" value="TYROSINE-PROTEIN KINASE"/>
    <property type="match status" value="1"/>
</dbReference>
<feature type="domain" description="Polysaccharide chain length determinant N-terminal" evidence="18">
    <location>
        <begin position="2"/>
        <end position="88"/>
    </location>
</feature>
<dbReference type="InterPro" id="IPR025669">
    <property type="entry name" value="AAA_dom"/>
</dbReference>
<dbReference type="CDD" id="cd05387">
    <property type="entry name" value="BY-kinase"/>
    <property type="match status" value="1"/>
</dbReference>
<evidence type="ECO:0000313" key="21">
    <source>
        <dbReference type="Proteomes" id="UP001651690"/>
    </source>
</evidence>
<feature type="transmembrane region" description="Helical" evidence="17">
    <location>
        <begin position="174"/>
        <end position="198"/>
    </location>
</feature>
<keyword evidence="13 17" id="KW-1133">Transmembrane helix</keyword>
<keyword evidence="9 17" id="KW-0812">Transmembrane</keyword>
<evidence type="ECO:0000256" key="7">
    <source>
        <dbReference type="ARBA" id="ARBA00022519"/>
    </source>
</evidence>
<dbReference type="RefSeq" id="WP_255063129.1">
    <property type="nucleotide sequence ID" value="NZ_JANDBD010000011.1"/>
</dbReference>
<keyword evidence="14 17" id="KW-0472">Membrane</keyword>
<comment type="caution">
    <text evidence="20">The sequence shown here is derived from an EMBL/GenBank/DDBJ whole genome shotgun (WGS) entry which is preliminary data.</text>
</comment>
<feature type="domain" description="AAA" evidence="19">
    <location>
        <begin position="263"/>
        <end position="405"/>
    </location>
</feature>
<comment type="catalytic activity">
    <reaction evidence="16">
        <text>L-tyrosyl-[protein] + ATP = O-phospho-L-tyrosyl-[protein] + ADP + H(+)</text>
        <dbReference type="Rhea" id="RHEA:10596"/>
        <dbReference type="Rhea" id="RHEA-COMP:10136"/>
        <dbReference type="Rhea" id="RHEA-COMP:20101"/>
        <dbReference type="ChEBI" id="CHEBI:15378"/>
        <dbReference type="ChEBI" id="CHEBI:30616"/>
        <dbReference type="ChEBI" id="CHEBI:46858"/>
        <dbReference type="ChEBI" id="CHEBI:61978"/>
        <dbReference type="ChEBI" id="CHEBI:456216"/>
        <dbReference type="EC" id="2.7.10.2"/>
    </reaction>
</comment>
<evidence type="ECO:0000256" key="6">
    <source>
        <dbReference type="ARBA" id="ARBA00022475"/>
    </source>
</evidence>
<evidence type="ECO:0000256" key="16">
    <source>
        <dbReference type="ARBA" id="ARBA00051245"/>
    </source>
</evidence>
<sequence length="490" mass="52287">MSLQDYAKLLRARWLTVLVTTIIGVLAAVSITLFTTPLYKASTGLFVSTTSSGSVAEIYQGNLFSQQRVLSYTQLIMGENLAQRTIDKLNLDMTPDSLQARVKASARSDTVLIDVDVVDESPVRARDIANALSDEFVVMIHDLETPTGGGLPDSRVVVEQRASVPDEPVTPRTALNIVLGLTVGLILGIGLAILRGLLDNTVKSRETIEEITGASLVGSIPYDKERRKEAAITFDSDNSPIAEEFRKLRTNLQFLAVDNPPRVIVVTSSMPAEGKTTTAINIALALAESEHDVVLVGGDMRRPKLEDYLGLIEEVGFSTVLAGRASLDDTLQQTRFPRLTVLASGAIPPNPSELLGSLAAKKVLNDLRAKFDYVVIDSSPLLAVTDGAILAACADGVLVVARFGATKREHLAQAVGSLDDVGARLLGAVFTMTPVRGGGSYSYYGTYGEKQAPRPVPPVDSTAATPSLHRSVIIPEPAANGCERVEPSSP</sequence>
<evidence type="ECO:0000256" key="13">
    <source>
        <dbReference type="ARBA" id="ARBA00022989"/>
    </source>
</evidence>
<evidence type="ECO:0000259" key="19">
    <source>
        <dbReference type="Pfam" id="PF13614"/>
    </source>
</evidence>
<evidence type="ECO:0000256" key="12">
    <source>
        <dbReference type="ARBA" id="ARBA00022840"/>
    </source>
</evidence>
<dbReference type="SUPFAM" id="SSF52540">
    <property type="entry name" value="P-loop containing nucleoside triphosphate hydrolases"/>
    <property type="match status" value="1"/>
</dbReference>
<comment type="subcellular location">
    <subcellularLocation>
        <location evidence="1">Cell inner membrane</location>
        <topology evidence="1">Multi-pass membrane protein</topology>
    </subcellularLocation>
</comment>
<evidence type="ECO:0000256" key="14">
    <source>
        <dbReference type="ARBA" id="ARBA00023136"/>
    </source>
</evidence>
<evidence type="ECO:0000259" key="18">
    <source>
        <dbReference type="Pfam" id="PF02706"/>
    </source>
</evidence>
<dbReference type="Gene3D" id="3.40.50.300">
    <property type="entry name" value="P-loop containing nucleotide triphosphate hydrolases"/>
    <property type="match status" value="1"/>
</dbReference>
<evidence type="ECO:0000256" key="5">
    <source>
        <dbReference type="ARBA" id="ARBA00011903"/>
    </source>
</evidence>
<evidence type="ECO:0000313" key="20">
    <source>
        <dbReference type="EMBL" id="MCP9275307.1"/>
    </source>
</evidence>
<feature type="transmembrane region" description="Helical" evidence="17">
    <location>
        <begin position="12"/>
        <end position="34"/>
    </location>
</feature>
<keyword evidence="8 20" id="KW-0808">Transferase</keyword>
<keyword evidence="12" id="KW-0067">ATP-binding</keyword>
<evidence type="ECO:0000256" key="1">
    <source>
        <dbReference type="ARBA" id="ARBA00004429"/>
    </source>
</evidence>
<dbReference type="EC" id="2.7.10.2" evidence="5"/>
<reference evidence="20 21" key="1">
    <citation type="submission" date="2022-06" db="EMBL/GenBank/DDBJ databases">
        <title>Mycolicibacterium sp. CAU 1645 isolated from seawater.</title>
        <authorList>
            <person name="Kim W."/>
        </authorList>
    </citation>
    <scope>NUCLEOTIDE SEQUENCE [LARGE SCALE GENOMIC DNA]</scope>
    <source>
        <strain evidence="20 21">CAU 1645</strain>
    </source>
</reference>
<name>A0ABT1MBY9_9MYCO</name>
<evidence type="ECO:0000256" key="11">
    <source>
        <dbReference type="ARBA" id="ARBA00022777"/>
    </source>
</evidence>
<evidence type="ECO:0000256" key="17">
    <source>
        <dbReference type="SAM" id="Phobius"/>
    </source>
</evidence>
<keyword evidence="7" id="KW-0997">Cell inner membrane</keyword>
<dbReference type="InterPro" id="IPR003856">
    <property type="entry name" value="LPS_length_determ_N"/>
</dbReference>
<dbReference type="Pfam" id="PF13614">
    <property type="entry name" value="AAA_31"/>
    <property type="match status" value="1"/>
</dbReference>
<dbReference type="InterPro" id="IPR005702">
    <property type="entry name" value="Wzc-like_C"/>
</dbReference>
<accession>A0ABT1MBY9</accession>
<comment type="similarity">
    <text evidence="4">Belongs to the etk/wzc family.</text>
</comment>
<dbReference type="Proteomes" id="UP001651690">
    <property type="component" value="Unassembled WGS sequence"/>
</dbReference>
<keyword evidence="21" id="KW-1185">Reference proteome</keyword>
<dbReference type="NCBIfam" id="TIGR01007">
    <property type="entry name" value="eps_fam"/>
    <property type="match status" value="1"/>
</dbReference>
<evidence type="ECO:0000256" key="2">
    <source>
        <dbReference type="ARBA" id="ARBA00006683"/>
    </source>
</evidence>
<dbReference type="EMBL" id="JANDBD010000011">
    <property type="protein sequence ID" value="MCP9275307.1"/>
    <property type="molecule type" value="Genomic_DNA"/>
</dbReference>
<gene>
    <name evidence="20" type="ORF">NM203_24265</name>
</gene>
<comment type="similarity">
    <text evidence="2">Belongs to the CpsC/CapA family.</text>
</comment>
<keyword evidence="6" id="KW-1003">Cell membrane</keyword>
<organism evidence="20 21">
    <name type="scientific">Mycolicibacterium arenosum</name>
    <dbReference type="NCBI Taxonomy" id="2952157"/>
    <lineage>
        <taxon>Bacteria</taxon>
        <taxon>Bacillati</taxon>
        <taxon>Actinomycetota</taxon>
        <taxon>Actinomycetes</taxon>
        <taxon>Mycobacteriales</taxon>
        <taxon>Mycobacteriaceae</taxon>
        <taxon>Mycolicibacterium</taxon>
    </lineage>
</organism>
<dbReference type="PANTHER" id="PTHR32309:SF13">
    <property type="entry name" value="FERRIC ENTEROBACTIN TRANSPORT PROTEIN FEPE"/>
    <property type="match status" value="1"/>
</dbReference>
<dbReference type="Pfam" id="PF02706">
    <property type="entry name" value="Wzz"/>
    <property type="match status" value="1"/>
</dbReference>
<proteinExistence type="inferred from homology"/>
<evidence type="ECO:0000256" key="4">
    <source>
        <dbReference type="ARBA" id="ARBA00008883"/>
    </source>
</evidence>
<dbReference type="InterPro" id="IPR050445">
    <property type="entry name" value="Bact_polysacc_biosynth/exp"/>
</dbReference>
<keyword evidence="11" id="KW-0418">Kinase</keyword>
<evidence type="ECO:0000256" key="8">
    <source>
        <dbReference type="ARBA" id="ARBA00022679"/>
    </source>
</evidence>
<comment type="similarity">
    <text evidence="3">Belongs to the CpsD/CapB family.</text>
</comment>
<protein>
    <recommendedName>
        <fullName evidence="5">non-specific protein-tyrosine kinase</fullName>
        <ecNumber evidence="5">2.7.10.2</ecNumber>
    </recommendedName>
</protein>
<evidence type="ECO:0000256" key="10">
    <source>
        <dbReference type="ARBA" id="ARBA00022741"/>
    </source>
</evidence>
<evidence type="ECO:0000256" key="9">
    <source>
        <dbReference type="ARBA" id="ARBA00022692"/>
    </source>
</evidence>
<evidence type="ECO:0000256" key="3">
    <source>
        <dbReference type="ARBA" id="ARBA00007316"/>
    </source>
</evidence>
<keyword evidence="15" id="KW-0829">Tyrosine-protein kinase</keyword>
<evidence type="ECO:0000256" key="15">
    <source>
        <dbReference type="ARBA" id="ARBA00023137"/>
    </source>
</evidence>